<dbReference type="Pfam" id="PF10130">
    <property type="entry name" value="PIN_2"/>
    <property type="match status" value="1"/>
</dbReference>
<keyword evidence="3" id="KW-1185">Reference proteome</keyword>
<reference evidence="2 3" key="1">
    <citation type="submission" date="2019-04" db="EMBL/GenBank/DDBJ databases">
        <authorList>
            <person name="Yang Y."/>
            <person name="Wei D."/>
        </authorList>
    </citation>
    <scope>NUCLEOTIDE SEQUENCE [LARGE SCALE GENOMIC DNA]</scope>
    <source>
        <strain evidence="2 3">L-1-4w-11</strain>
    </source>
</reference>
<feature type="domain" description="PIN" evidence="1">
    <location>
        <begin position="5"/>
        <end position="126"/>
    </location>
</feature>
<dbReference type="RefSeq" id="WP_136941403.1">
    <property type="nucleotide sequence ID" value="NZ_SWKR01000001.1"/>
</dbReference>
<sequence length="142" mass="15338">MPTFVVDANVMVSAMLGRSLPLLLDIALESVLLTPMPMIFEAKHAIAQRRGADAAARVDGLLELIAPVQPFAFVHCEAEARARLEAGGQSDWPVLATALAFDAEIWSRDVDFFGIGVAVWTTRNISRAIPVRTNRNHGATDG</sequence>
<proteinExistence type="predicted"/>
<dbReference type="Proteomes" id="UP000309138">
    <property type="component" value="Unassembled WGS sequence"/>
</dbReference>
<evidence type="ECO:0000313" key="3">
    <source>
        <dbReference type="Proteomes" id="UP000309138"/>
    </source>
</evidence>
<dbReference type="SUPFAM" id="SSF88723">
    <property type="entry name" value="PIN domain-like"/>
    <property type="match status" value="1"/>
</dbReference>
<comment type="caution">
    <text evidence="2">The sequence shown here is derived from an EMBL/GenBank/DDBJ whole genome shotgun (WGS) entry which is preliminary data.</text>
</comment>
<dbReference type="AlphaFoldDB" id="A0A4U1L8Y0"/>
<dbReference type="CDD" id="cd09871">
    <property type="entry name" value="PIN_MtVapC28-VapC30-like"/>
    <property type="match status" value="1"/>
</dbReference>
<dbReference type="InterPro" id="IPR029060">
    <property type="entry name" value="PIN-like_dom_sf"/>
</dbReference>
<accession>A0A4U1L8Y0</accession>
<protein>
    <submittedName>
        <fullName evidence="2">Nucleotide-binding protein</fullName>
    </submittedName>
</protein>
<gene>
    <name evidence="2" type="ORF">FBR43_01150</name>
</gene>
<name>A0A4U1L8Y0_9SPHN</name>
<evidence type="ECO:0000313" key="2">
    <source>
        <dbReference type="EMBL" id="TKD52983.1"/>
    </source>
</evidence>
<dbReference type="EMBL" id="SWKR01000001">
    <property type="protein sequence ID" value="TKD52983.1"/>
    <property type="molecule type" value="Genomic_DNA"/>
</dbReference>
<evidence type="ECO:0000259" key="1">
    <source>
        <dbReference type="Pfam" id="PF10130"/>
    </source>
</evidence>
<dbReference type="InterPro" id="IPR002716">
    <property type="entry name" value="PIN_dom"/>
</dbReference>
<dbReference type="OrthoDB" id="68993at2"/>
<organism evidence="2 3">
    <name type="scientific">Sphingomonas baiyangensis</name>
    <dbReference type="NCBI Taxonomy" id="2572576"/>
    <lineage>
        <taxon>Bacteria</taxon>
        <taxon>Pseudomonadati</taxon>
        <taxon>Pseudomonadota</taxon>
        <taxon>Alphaproteobacteria</taxon>
        <taxon>Sphingomonadales</taxon>
        <taxon>Sphingomonadaceae</taxon>
        <taxon>Sphingomonas</taxon>
    </lineage>
</organism>